<dbReference type="Proteomes" id="UP000808146">
    <property type="component" value="Unassembled WGS sequence"/>
</dbReference>
<feature type="compositionally biased region" description="Pro residues" evidence="1">
    <location>
        <begin position="32"/>
        <end position="43"/>
    </location>
</feature>
<organism evidence="2 3">
    <name type="scientific">Candidatus Dechloromonas phosphorivorans</name>
    <dbReference type="NCBI Taxonomy" id="2899244"/>
    <lineage>
        <taxon>Bacteria</taxon>
        <taxon>Pseudomonadati</taxon>
        <taxon>Pseudomonadota</taxon>
        <taxon>Betaproteobacteria</taxon>
        <taxon>Rhodocyclales</taxon>
        <taxon>Azonexaceae</taxon>
        <taxon>Dechloromonas</taxon>
    </lineage>
</organism>
<comment type="caution">
    <text evidence="2">The sequence shown here is derived from an EMBL/GenBank/DDBJ whole genome shotgun (WGS) entry which is preliminary data.</text>
</comment>
<evidence type="ECO:0000313" key="2">
    <source>
        <dbReference type="EMBL" id="MBK8889708.1"/>
    </source>
</evidence>
<evidence type="ECO:0000256" key="1">
    <source>
        <dbReference type="SAM" id="MobiDB-lite"/>
    </source>
</evidence>
<proteinExistence type="predicted"/>
<accession>A0A9D7LRA2</accession>
<gene>
    <name evidence="2" type="ORF">IPN75_04590</name>
</gene>
<feature type="compositionally biased region" description="Basic residues" evidence="1">
    <location>
        <begin position="45"/>
        <end position="57"/>
    </location>
</feature>
<protein>
    <submittedName>
        <fullName evidence="2">Uncharacterized protein</fullName>
    </submittedName>
</protein>
<dbReference type="EMBL" id="JADKBR010000003">
    <property type="protein sequence ID" value="MBK8889708.1"/>
    <property type="molecule type" value="Genomic_DNA"/>
</dbReference>
<evidence type="ECO:0000313" key="3">
    <source>
        <dbReference type="Proteomes" id="UP000808146"/>
    </source>
</evidence>
<reference evidence="2" key="1">
    <citation type="submission" date="2020-10" db="EMBL/GenBank/DDBJ databases">
        <title>Connecting structure to function with the recovery of over 1000 high-quality activated sludge metagenome-assembled genomes encoding full-length rRNA genes using long-read sequencing.</title>
        <authorList>
            <person name="Singleton C.M."/>
            <person name="Petriglieri F."/>
            <person name="Kristensen J.M."/>
            <person name="Kirkegaard R.H."/>
            <person name="Michaelsen T.Y."/>
            <person name="Andersen M.H."/>
            <person name="Karst S.M."/>
            <person name="Dueholm M.S."/>
            <person name="Nielsen P.H."/>
            <person name="Albertsen M."/>
        </authorList>
    </citation>
    <scope>NUCLEOTIDE SEQUENCE</scope>
    <source>
        <strain evidence="2">OdNE_18-Q3-R46-58_BAT3C.305</strain>
    </source>
</reference>
<dbReference type="AlphaFoldDB" id="A0A9D7LRA2"/>
<feature type="region of interest" description="Disordered" evidence="1">
    <location>
        <begin position="32"/>
        <end position="57"/>
    </location>
</feature>
<sequence length="57" mass="6015">MLLCPIALVATCNKCPVVKICPVKTIVGDYAPPPEQPPAPPAKPAARRRTPAAKKPE</sequence>
<name>A0A9D7LRA2_9RHOO</name>